<keyword evidence="17" id="KW-1185">Reference proteome</keyword>
<evidence type="ECO:0000313" key="17">
    <source>
        <dbReference type="Proteomes" id="UP000472266"/>
    </source>
</evidence>
<dbReference type="GO" id="GO:0003697">
    <property type="term" value="F:single-stranded DNA binding"/>
    <property type="evidence" value="ECO:0007669"/>
    <property type="project" value="TreeGrafter"/>
</dbReference>
<keyword evidence="5 14" id="KW-0378">Hydrolase</keyword>
<dbReference type="PRINTS" id="PR01661">
    <property type="entry name" value="MCMPROTEIN5"/>
</dbReference>
<keyword evidence="6 14" id="KW-0347">Helicase</keyword>
<feature type="domain" description="MCM C-terminal AAA(+) ATPase" evidence="15">
    <location>
        <begin position="331"/>
        <end position="537"/>
    </location>
</feature>
<comment type="similarity">
    <text evidence="2 13">Belongs to the MCM family.</text>
</comment>
<keyword evidence="7 13" id="KW-0067">ATP-binding</keyword>
<dbReference type="InterPro" id="IPR054125">
    <property type="entry name" value="MCM5_C"/>
</dbReference>
<dbReference type="InParanoid" id="A0A672TLX2"/>
<evidence type="ECO:0000256" key="5">
    <source>
        <dbReference type="ARBA" id="ARBA00022801"/>
    </source>
</evidence>
<keyword evidence="3 14" id="KW-0235">DNA replication</keyword>
<dbReference type="AlphaFoldDB" id="A0A672TLX2"/>
<dbReference type="SMART" id="SM00350">
    <property type="entry name" value="MCM"/>
    <property type="match status" value="1"/>
</dbReference>
<dbReference type="InterPro" id="IPR027417">
    <property type="entry name" value="P-loop_NTPase"/>
</dbReference>
<dbReference type="GO" id="GO:0005524">
    <property type="term" value="F:ATP binding"/>
    <property type="evidence" value="ECO:0007669"/>
    <property type="project" value="UniProtKB-UniRule"/>
</dbReference>
<evidence type="ECO:0000256" key="9">
    <source>
        <dbReference type="ARBA" id="ARBA00023242"/>
    </source>
</evidence>
<comment type="catalytic activity">
    <reaction evidence="12">
        <text>ATP + H2O = ADP + phosphate + H(+)</text>
        <dbReference type="Rhea" id="RHEA:13065"/>
        <dbReference type="ChEBI" id="CHEBI:15377"/>
        <dbReference type="ChEBI" id="CHEBI:15378"/>
        <dbReference type="ChEBI" id="CHEBI:30616"/>
        <dbReference type="ChEBI" id="CHEBI:43474"/>
        <dbReference type="ChEBI" id="CHEBI:456216"/>
        <dbReference type="EC" id="3.6.4.12"/>
    </reaction>
    <physiologicalReaction direction="left-to-right" evidence="12">
        <dbReference type="Rhea" id="RHEA:13066"/>
    </physiologicalReaction>
</comment>
<evidence type="ECO:0000256" key="4">
    <source>
        <dbReference type="ARBA" id="ARBA00022741"/>
    </source>
</evidence>
<comment type="subunit">
    <text evidence="14">Component of the MCM2-7 complex.</text>
</comment>
<dbReference type="GO" id="GO:0000727">
    <property type="term" value="P:double-strand break repair via break-induced replication"/>
    <property type="evidence" value="ECO:0007669"/>
    <property type="project" value="TreeGrafter"/>
</dbReference>
<dbReference type="Pfam" id="PF21933">
    <property type="entry name" value="MCM5_C"/>
    <property type="match status" value="1"/>
</dbReference>
<dbReference type="PRINTS" id="PR01657">
    <property type="entry name" value="MCMFAMILY"/>
</dbReference>
<keyword evidence="8 13" id="KW-0238">DNA-binding</keyword>
<dbReference type="FunFam" id="2.20.28.10:FF:000005">
    <property type="entry name" value="DNA helicase"/>
    <property type="match status" value="1"/>
</dbReference>
<comment type="function">
    <text evidence="11">Acts as a component of the MCM2-7 complex (MCM complex) which is the replicative helicase essential for 'once per cell cycle' DNA replication initiation and elongation in eukaryotic cells. Core component of CDC45-MCM-GINS (CMG) helicase, the molecular machine that unwinds template DNA during replication, and around which the replisome is built. The active ATPase sites in the MCM2-7 ring are formed through the interaction surfaces of two neighboring subunits such that a critical structure of a conserved arginine finger motif is provided in trans relative to the ATP-binding site of the Walker A box of the adjacent subunit. The six ATPase active sites, however, are likely to contribute differentially to the complex helicase activity.</text>
</comment>
<sequence>MSGFDDPGIYYSDSFGGDGSVDEGQIRKSQLQKRFKEFLRQYRVGTDRTGFTFKYRDELKRHYNLSQYWVEVEMEDLASFDEDLADYLYKQPAEHLQLLEEAAKEVADEVTRPRPSGEETLQDIQVMLKSDANAANIRSLKSDQMSHLVKIPGIVIAATPVRAKATRIAIQCRSCRNTITNIAVRPGLEGYALPRKCNTEQAGRPKCPLDPYFIMPDKCKCVDFQVLKLQESPDAVPHGEMPRHLQLYCDRYLCDKVVPGNRVTIMGIYSIKKSAQSKNKSRDNVGVGIRSAYIRVVGIQVDVEGSGHSFAGSVTPQEEEELRRLAAMPNIYETIAKSIAPSIYGSTDIKKAIAWVSFMAHRLPSLSSSHLPHSRLPDGLTRRGDINLLMLGDPGTAKSQLLKFVEKCSPIGVGGLRDSLVVQLVSSFYCLGGAMVLADGGVVCIDEFDKMREDDRVAIHEAMEQQTISIAKAGITTTLNSRCSVLAAANSVFGRWDETKGEENIDFMPTILSRFDMIFIMKDVHNEERDMTLAKHVMSLHVSALTQTQAVEGEIELNKLKKLISFCRTKCGPRLSAAAAEKLKNRYILMRSGTRQHEQESDRRSSIPITVRQLEAIVRIAESLGKMKLQPFATEADVEEALRLFQVSTLDAAMSGSLSGAEGFTTQEDQEMLSRIEKQLKRRFAIGSQVSEHSIVQDFMRQKYPEHAIYKVLQLMMRRGEIQHRMQRKVLYRIK</sequence>
<evidence type="ECO:0000256" key="7">
    <source>
        <dbReference type="ARBA" id="ARBA00022840"/>
    </source>
</evidence>
<evidence type="ECO:0000256" key="12">
    <source>
        <dbReference type="ARBA" id="ARBA00048432"/>
    </source>
</evidence>
<dbReference type="Proteomes" id="UP000472266">
    <property type="component" value="Chromosome 4"/>
</dbReference>
<dbReference type="Gene3D" id="3.40.50.300">
    <property type="entry name" value="P-loop containing nucleotide triphosphate hydrolases"/>
    <property type="match status" value="1"/>
</dbReference>
<dbReference type="Pfam" id="PF00493">
    <property type="entry name" value="MCM"/>
    <property type="match status" value="1"/>
</dbReference>
<dbReference type="FunFam" id="3.30.1640.10:FF:000006">
    <property type="entry name" value="DNA helicase"/>
    <property type="match status" value="1"/>
</dbReference>
<reference evidence="16" key="2">
    <citation type="submission" date="2025-08" db="UniProtKB">
        <authorList>
            <consortium name="Ensembl"/>
        </authorList>
    </citation>
    <scope>IDENTIFICATION</scope>
</reference>
<dbReference type="GO" id="GO:0003688">
    <property type="term" value="F:DNA replication origin binding"/>
    <property type="evidence" value="ECO:0007669"/>
    <property type="project" value="UniProtKB-UniRule"/>
</dbReference>
<comment type="subcellular location">
    <subcellularLocation>
        <location evidence="1 14">Nucleus</location>
    </subcellularLocation>
</comment>
<evidence type="ECO:0000256" key="14">
    <source>
        <dbReference type="RuleBase" id="RU368063"/>
    </source>
</evidence>
<protein>
    <recommendedName>
        <fullName evidence="14">DNA replication licensing factor MCM5</fullName>
        <ecNumber evidence="14">3.6.4.12</ecNumber>
    </recommendedName>
</protein>
<dbReference type="InterPro" id="IPR018525">
    <property type="entry name" value="MCM_CS"/>
</dbReference>
<dbReference type="SUPFAM" id="SSF50249">
    <property type="entry name" value="Nucleic acid-binding proteins"/>
    <property type="match status" value="1"/>
</dbReference>
<dbReference type="InterPro" id="IPR041562">
    <property type="entry name" value="MCM_lid"/>
</dbReference>
<comment type="function">
    <text evidence="14">Acts as component of the MCM2-7 complex (MCM complex) which is the replicative helicase essential for 'once per cell cycle' DNA replication initiation and elongation in eukaryotic cells. The active ATPase sites in the MCM2-7 ring are formed through the interaction surfaces of two neighboring subunits such that a critical structure of a conserved arginine finger motif is provided in trans relative to the ATP-binding site of the Walker A box of the adjacent subunit. The six ATPase active sites, however, are likely to contribute differentially to the complex helicase activity.</text>
</comment>
<dbReference type="InterPro" id="IPR001208">
    <property type="entry name" value="MCM_dom"/>
</dbReference>
<dbReference type="Ensembl" id="ENSSHBT00005002898.1">
    <property type="protein sequence ID" value="ENSSHBP00005002332.1"/>
    <property type="gene ID" value="ENSSHBG00005002173.1"/>
</dbReference>
<dbReference type="GO" id="GO:0071162">
    <property type="term" value="C:CMG complex"/>
    <property type="evidence" value="ECO:0007669"/>
    <property type="project" value="Ensembl"/>
</dbReference>
<dbReference type="SUPFAM" id="SSF52540">
    <property type="entry name" value="P-loop containing nucleoside triphosphate hydrolases"/>
    <property type="match status" value="1"/>
</dbReference>
<dbReference type="GeneTree" id="ENSGT01150000286966"/>
<keyword evidence="10 14" id="KW-0131">Cell cycle</keyword>
<dbReference type="PROSITE" id="PS00847">
    <property type="entry name" value="MCM_1"/>
    <property type="match status" value="1"/>
</dbReference>
<accession>A0A672TLX2</accession>
<evidence type="ECO:0000256" key="11">
    <source>
        <dbReference type="ARBA" id="ARBA00045440"/>
    </source>
</evidence>
<dbReference type="Pfam" id="PF17855">
    <property type="entry name" value="MCM_lid"/>
    <property type="match status" value="1"/>
</dbReference>
<evidence type="ECO:0000256" key="8">
    <source>
        <dbReference type="ARBA" id="ARBA00023125"/>
    </source>
</evidence>
<name>A0A672TLX2_STRHB</name>
<dbReference type="InterPro" id="IPR033762">
    <property type="entry name" value="MCM_OB"/>
</dbReference>
<evidence type="ECO:0000256" key="3">
    <source>
        <dbReference type="ARBA" id="ARBA00022705"/>
    </source>
</evidence>
<keyword evidence="9 14" id="KW-0539">Nucleus</keyword>
<evidence type="ECO:0000256" key="6">
    <source>
        <dbReference type="ARBA" id="ARBA00022806"/>
    </source>
</evidence>
<dbReference type="GO" id="GO:0017116">
    <property type="term" value="F:single-stranded DNA helicase activity"/>
    <property type="evidence" value="ECO:0007669"/>
    <property type="project" value="TreeGrafter"/>
</dbReference>
<evidence type="ECO:0000256" key="2">
    <source>
        <dbReference type="ARBA" id="ARBA00008010"/>
    </source>
</evidence>
<dbReference type="GO" id="GO:0042555">
    <property type="term" value="C:MCM complex"/>
    <property type="evidence" value="ECO:0007669"/>
    <property type="project" value="UniProtKB-UniRule"/>
</dbReference>
<dbReference type="FunFam" id="3.40.50.300:FF:002469">
    <property type="entry name" value="Cell division control protein 21"/>
    <property type="match status" value="1"/>
</dbReference>
<dbReference type="Gene3D" id="3.30.1640.10">
    <property type="entry name" value="mini-chromosome maintenance (MCM) complex, chain A, domain 1"/>
    <property type="match status" value="1"/>
</dbReference>
<dbReference type="PANTHER" id="PTHR11630:SF42">
    <property type="entry name" value="DNA REPLICATION LICENSING FACTOR MCM5"/>
    <property type="match status" value="1"/>
</dbReference>
<evidence type="ECO:0000256" key="13">
    <source>
        <dbReference type="RuleBase" id="RU004070"/>
    </source>
</evidence>
<gene>
    <name evidence="16" type="primary">MCM5</name>
</gene>
<dbReference type="Pfam" id="PF17207">
    <property type="entry name" value="MCM_OB"/>
    <property type="match status" value="1"/>
</dbReference>
<reference evidence="16 17" key="1">
    <citation type="submission" date="2019-11" db="EMBL/GenBank/DDBJ databases">
        <title>Strigops habroptila (kakapo) genome, bStrHab1, primary haplotype, v2.</title>
        <authorList>
            <person name="Jarvis E.D."/>
            <person name="Howard J."/>
            <person name="Rhie A."/>
            <person name="Phillippy A."/>
            <person name="Korlach J."/>
            <person name="Digby A."/>
            <person name="Iorns D."/>
            <person name="Eason D."/>
            <person name="Robertson B."/>
            <person name="Raemaekers T."/>
            <person name="Howe K."/>
            <person name="Lewin H."/>
            <person name="Damas J."/>
            <person name="Hastie A."/>
            <person name="Tracey A."/>
            <person name="Chow W."/>
            <person name="Fedrigo O."/>
        </authorList>
    </citation>
    <scope>NUCLEOTIDE SEQUENCE [LARGE SCALE GENOMIC DNA]</scope>
</reference>
<dbReference type="Gene3D" id="2.40.50.140">
    <property type="entry name" value="Nucleic acid-binding proteins"/>
    <property type="match status" value="1"/>
</dbReference>
<dbReference type="GO" id="GO:0043138">
    <property type="term" value="F:3'-5' DNA helicase activity"/>
    <property type="evidence" value="ECO:0007669"/>
    <property type="project" value="TreeGrafter"/>
</dbReference>
<dbReference type="PROSITE" id="PS50051">
    <property type="entry name" value="MCM_2"/>
    <property type="match status" value="1"/>
</dbReference>
<dbReference type="GO" id="GO:0006270">
    <property type="term" value="P:DNA replication initiation"/>
    <property type="evidence" value="ECO:0007669"/>
    <property type="project" value="UniProtKB-UniRule"/>
</dbReference>
<dbReference type="Gene3D" id="2.20.28.10">
    <property type="match status" value="1"/>
</dbReference>
<dbReference type="EC" id="3.6.4.12" evidence="14"/>
<proteinExistence type="inferred from homology"/>
<dbReference type="FunCoup" id="A0A672TLX2">
    <property type="interactions" value="558"/>
</dbReference>
<keyword evidence="4 13" id="KW-0547">Nucleotide-binding</keyword>
<dbReference type="InterPro" id="IPR008048">
    <property type="entry name" value="MCM5"/>
</dbReference>
<dbReference type="PANTHER" id="PTHR11630">
    <property type="entry name" value="DNA REPLICATION LICENSING FACTOR MCM FAMILY MEMBER"/>
    <property type="match status" value="1"/>
</dbReference>
<dbReference type="Pfam" id="PF14551">
    <property type="entry name" value="MCM_N"/>
    <property type="match status" value="1"/>
</dbReference>
<dbReference type="InterPro" id="IPR012340">
    <property type="entry name" value="NA-bd_OB-fold"/>
</dbReference>
<reference evidence="16" key="3">
    <citation type="submission" date="2025-09" db="UniProtKB">
        <authorList>
            <consortium name="Ensembl"/>
        </authorList>
    </citation>
    <scope>IDENTIFICATION</scope>
</reference>
<evidence type="ECO:0000313" key="16">
    <source>
        <dbReference type="Ensembl" id="ENSSHBP00005002332.1"/>
    </source>
</evidence>
<dbReference type="InterPro" id="IPR027925">
    <property type="entry name" value="MCM_N"/>
</dbReference>
<dbReference type="GO" id="GO:0016787">
    <property type="term" value="F:hydrolase activity"/>
    <property type="evidence" value="ECO:0007669"/>
    <property type="project" value="UniProtKB-KW"/>
</dbReference>
<evidence type="ECO:0000256" key="1">
    <source>
        <dbReference type="ARBA" id="ARBA00004123"/>
    </source>
</evidence>
<evidence type="ECO:0000256" key="10">
    <source>
        <dbReference type="ARBA" id="ARBA00023306"/>
    </source>
</evidence>
<dbReference type="InterPro" id="IPR031327">
    <property type="entry name" value="MCM"/>
</dbReference>
<organism evidence="16 17">
    <name type="scientific">Strigops habroptila</name>
    <name type="common">Kakapo</name>
    <dbReference type="NCBI Taxonomy" id="2489341"/>
    <lineage>
        <taxon>Eukaryota</taxon>
        <taxon>Metazoa</taxon>
        <taxon>Chordata</taxon>
        <taxon>Craniata</taxon>
        <taxon>Vertebrata</taxon>
        <taxon>Euteleostomi</taxon>
        <taxon>Archelosauria</taxon>
        <taxon>Archosauria</taxon>
        <taxon>Dinosauria</taxon>
        <taxon>Saurischia</taxon>
        <taxon>Theropoda</taxon>
        <taxon>Coelurosauria</taxon>
        <taxon>Aves</taxon>
        <taxon>Neognathae</taxon>
        <taxon>Neoaves</taxon>
        <taxon>Telluraves</taxon>
        <taxon>Australaves</taxon>
        <taxon>Psittaciformes</taxon>
        <taxon>Psittacidae</taxon>
        <taxon>Strigops</taxon>
    </lineage>
</organism>
<dbReference type="OMA" id="ITYCKTR"/>
<evidence type="ECO:0000259" key="15">
    <source>
        <dbReference type="PROSITE" id="PS50051"/>
    </source>
</evidence>